<dbReference type="Gene3D" id="3.40.50.720">
    <property type="entry name" value="NAD(P)-binding Rossmann-like Domain"/>
    <property type="match status" value="1"/>
</dbReference>
<feature type="region of interest" description="Disordered" evidence="3">
    <location>
        <begin position="254"/>
        <end position="287"/>
    </location>
</feature>
<organism evidence="5 6">
    <name type="scientific">Phialocephala subalpina</name>
    <dbReference type="NCBI Taxonomy" id="576137"/>
    <lineage>
        <taxon>Eukaryota</taxon>
        <taxon>Fungi</taxon>
        <taxon>Dikarya</taxon>
        <taxon>Ascomycota</taxon>
        <taxon>Pezizomycotina</taxon>
        <taxon>Leotiomycetes</taxon>
        <taxon>Helotiales</taxon>
        <taxon>Mollisiaceae</taxon>
        <taxon>Phialocephala</taxon>
        <taxon>Phialocephala fortinii species complex</taxon>
    </lineage>
</organism>
<proteinExistence type="predicted"/>
<dbReference type="Proteomes" id="UP000184330">
    <property type="component" value="Unassembled WGS sequence"/>
</dbReference>
<dbReference type="InterPro" id="IPR036291">
    <property type="entry name" value="NAD(P)-bd_dom_sf"/>
</dbReference>
<dbReference type="STRING" id="576137.A0A1L7XJD3"/>
<dbReference type="PANTHER" id="PTHR47706:SF9">
    <property type="entry name" value="NMRA-LIKE DOMAIN-CONTAINING PROTEIN-RELATED"/>
    <property type="match status" value="1"/>
</dbReference>
<dbReference type="InterPro" id="IPR051609">
    <property type="entry name" value="NmrA/Isoflavone_reductase-like"/>
</dbReference>
<evidence type="ECO:0000259" key="4">
    <source>
        <dbReference type="Pfam" id="PF05368"/>
    </source>
</evidence>
<accession>A0A1L7XJD3</accession>
<dbReference type="OrthoDB" id="3500514at2759"/>
<keyword evidence="1" id="KW-0521">NADP</keyword>
<dbReference type="AlphaFoldDB" id="A0A1L7XJD3"/>
<evidence type="ECO:0000313" key="6">
    <source>
        <dbReference type="Proteomes" id="UP000184330"/>
    </source>
</evidence>
<evidence type="ECO:0000313" key="5">
    <source>
        <dbReference type="EMBL" id="CZR65133.1"/>
    </source>
</evidence>
<dbReference type="GO" id="GO:0016491">
    <property type="term" value="F:oxidoreductase activity"/>
    <property type="evidence" value="ECO:0007669"/>
    <property type="project" value="UniProtKB-KW"/>
</dbReference>
<dbReference type="InterPro" id="IPR008030">
    <property type="entry name" value="NmrA-like"/>
</dbReference>
<reference evidence="5 6" key="1">
    <citation type="submission" date="2016-03" db="EMBL/GenBank/DDBJ databases">
        <authorList>
            <person name="Ploux O."/>
        </authorList>
    </citation>
    <scope>NUCLEOTIDE SEQUENCE [LARGE SCALE GENOMIC DNA]</scope>
    <source>
        <strain evidence="5 6">UAMH 11012</strain>
    </source>
</reference>
<dbReference type="SUPFAM" id="SSF51735">
    <property type="entry name" value="NAD(P)-binding Rossmann-fold domains"/>
    <property type="match status" value="1"/>
</dbReference>
<keyword evidence="2" id="KW-0560">Oxidoreductase</keyword>
<protein>
    <recommendedName>
        <fullName evidence="4">NmrA-like domain-containing protein</fullName>
    </recommendedName>
</protein>
<dbReference type="EMBL" id="FJOG01000029">
    <property type="protein sequence ID" value="CZR65133.1"/>
    <property type="molecule type" value="Genomic_DNA"/>
</dbReference>
<evidence type="ECO:0000256" key="2">
    <source>
        <dbReference type="ARBA" id="ARBA00023002"/>
    </source>
</evidence>
<evidence type="ECO:0000256" key="3">
    <source>
        <dbReference type="SAM" id="MobiDB-lite"/>
    </source>
</evidence>
<sequence length="287" mass="31813">MSGHCVAGGRDSRVRSYNGINFSHRYHVEVAGASGRLGIHVVNTFQSPTFKPSFGEVVALVRDTTPQDIIETWKSQGVTVRSYTEENMAESLQGVDTLINILSSKSHHFKNAIAKALPSSGVTLYFLSEFGVDHSEVKRIAPNIKVSRVYVGLFTEDSIGPWFGFNTKEKRFECVGSPDVKISFTTREDSGKVMTALAALSPKLVPEETHILDMTEFKDKLMKKPAATSGPYLGFIMKEDKLNHSKVGLRCDDELVNPGEREDEPTTRQVDREAGRDKFPNLVETVS</sequence>
<keyword evidence="6" id="KW-1185">Reference proteome</keyword>
<feature type="domain" description="NmrA-like" evidence="4">
    <location>
        <begin position="28"/>
        <end position="144"/>
    </location>
</feature>
<dbReference type="Pfam" id="PF05368">
    <property type="entry name" value="NmrA"/>
    <property type="match status" value="1"/>
</dbReference>
<gene>
    <name evidence="5" type="ORF">PAC_15033</name>
</gene>
<evidence type="ECO:0000256" key="1">
    <source>
        <dbReference type="ARBA" id="ARBA00022857"/>
    </source>
</evidence>
<name>A0A1L7XJD3_9HELO</name>
<feature type="compositionally biased region" description="Basic and acidic residues" evidence="3">
    <location>
        <begin position="264"/>
        <end position="279"/>
    </location>
</feature>
<dbReference type="PANTHER" id="PTHR47706">
    <property type="entry name" value="NMRA-LIKE FAMILY PROTEIN"/>
    <property type="match status" value="1"/>
</dbReference>